<keyword evidence="2" id="KW-1185">Reference proteome</keyword>
<dbReference type="STRING" id="1071381.G8BXS3"/>
<dbReference type="EMBL" id="HE612864">
    <property type="protein sequence ID" value="CCE64701.1"/>
    <property type="molecule type" value="Genomic_DNA"/>
</dbReference>
<dbReference type="GO" id="GO:0000917">
    <property type="term" value="P:division septum assembly"/>
    <property type="evidence" value="ECO:0007669"/>
    <property type="project" value="TreeGrafter"/>
</dbReference>
<dbReference type="PANTHER" id="PTHR36419:SF1">
    <property type="entry name" value="RHO1 GEF LOCALIZING PROTEIN 1"/>
    <property type="match status" value="1"/>
</dbReference>
<dbReference type="eggNOG" id="ENOG502QSRB">
    <property type="taxonomic scope" value="Eukaryota"/>
</dbReference>
<dbReference type="OMA" id="PRIECQL"/>
<evidence type="ECO:0008006" key="3">
    <source>
        <dbReference type="Google" id="ProtNLM"/>
    </source>
</evidence>
<dbReference type="PANTHER" id="PTHR36419">
    <property type="entry name" value="ARRESTIN FAMILY PROTEIN 1"/>
    <property type="match status" value="1"/>
</dbReference>
<dbReference type="GeneID" id="11534316"/>
<dbReference type="AlphaFoldDB" id="G8BXS3"/>
<protein>
    <recommendedName>
        <fullName evidence="3">Arrestin-like N-terminal domain-containing protein</fullName>
    </recommendedName>
</protein>
<name>G8BXS3_TETPH</name>
<accession>G8BXS3</accession>
<proteinExistence type="predicted"/>
<organism evidence="1 2">
    <name type="scientific">Tetrapisispora phaffii (strain ATCC 24235 / CBS 4417 / NBRC 1672 / NRRL Y-8282 / UCD 70-5)</name>
    <name type="common">Yeast</name>
    <name type="synonym">Fabospora phaffii</name>
    <dbReference type="NCBI Taxonomy" id="1071381"/>
    <lineage>
        <taxon>Eukaryota</taxon>
        <taxon>Fungi</taxon>
        <taxon>Dikarya</taxon>
        <taxon>Ascomycota</taxon>
        <taxon>Saccharomycotina</taxon>
        <taxon>Saccharomycetes</taxon>
        <taxon>Saccharomycetales</taxon>
        <taxon>Saccharomycetaceae</taxon>
        <taxon>Tetrapisispora</taxon>
    </lineage>
</organism>
<evidence type="ECO:0000313" key="2">
    <source>
        <dbReference type="Proteomes" id="UP000005666"/>
    </source>
</evidence>
<dbReference type="HOGENOM" id="CLU_598506_0_0_1"/>
<sequence length="440" mass="50720">MTKPIISFKPSYNSVIRGCPGLPDTLPRIEYELRIRSNDGKEFKIERIEVIFKTIEALHATHTFSSKPKVEKTSIHYKKNIKLSDSVLLGIDLPLTIGLPDQIKETNFNPNFGYTVNFLDCNVYYYVGDASELLVESYSEPINIERYTYLPSKQLFPSIKKKFHSPDKKFSVDLSIENPCVTTDDLLKTKISIKQSSSSYPISPQKGLFNKKTKLKSVSYEIKEQLEVLDADNVDSKDNTIMHFSQAVNETLSFNEIKLKANLRVLTKNEYFKEFETTMQEPAFLYKIPDDIKIDNTINSNSMMETKLIQNSTGDKIPFQYHTSISTNGSLFSVNHILRIKFKISNGRDFEIHYPITISQWSITQVRYVEEIINQERETAGFAQQFYESYGGIKRNKNTRLLEYPSLPPAVYLNNEDTLQKLNILFNIEHKKPLRIPLIG</sequence>
<dbReference type="GO" id="GO:0097271">
    <property type="term" value="P:protein localization to bud neck"/>
    <property type="evidence" value="ECO:0007669"/>
    <property type="project" value="EnsemblFungi"/>
</dbReference>
<dbReference type="InterPro" id="IPR053060">
    <property type="entry name" value="Cytokinesis_Signaling_Reg"/>
</dbReference>
<dbReference type="KEGG" id="tpf:TPHA_0I01970"/>
<dbReference type="RefSeq" id="XP_003687135.1">
    <property type="nucleotide sequence ID" value="XM_003687087.1"/>
</dbReference>
<gene>
    <name evidence="1" type="primary">TPHA0I01970</name>
    <name evidence="1" type="ordered locus">TPHA_0I01970</name>
</gene>
<dbReference type="OrthoDB" id="4001642at2759"/>
<dbReference type="GO" id="GO:0000935">
    <property type="term" value="C:division septum"/>
    <property type="evidence" value="ECO:0007669"/>
    <property type="project" value="TreeGrafter"/>
</dbReference>
<reference evidence="1 2" key="1">
    <citation type="journal article" date="2011" name="Proc. Natl. Acad. Sci. U.S.A.">
        <title>Evolutionary erosion of yeast sex chromosomes by mating-type switching accidents.</title>
        <authorList>
            <person name="Gordon J.L."/>
            <person name="Armisen D."/>
            <person name="Proux-Wera E."/>
            <person name="Oheigeartaigh S.S."/>
            <person name="Byrne K.P."/>
            <person name="Wolfe K.H."/>
        </authorList>
    </citation>
    <scope>NUCLEOTIDE SEQUENCE [LARGE SCALE GENOMIC DNA]</scope>
    <source>
        <strain evidence="2">ATCC 24235 / CBS 4417 / NBRC 1672 / NRRL Y-8282 / UCD 70-5</strain>
    </source>
</reference>
<evidence type="ECO:0000313" key="1">
    <source>
        <dbReference type="EMBL" id="CCE64701.1"/>
    </source>
</evidence>
<dbReference type="Proteomes" id="UP000005666">
    <property type="component" value="Chromosome 9"/>
</dbReference>